<proteinExistence type="predicted"/>
<dbReference type="PANTHER" id="PTHR37817:SF1">
    <property type="entry name" value="N-ACETYLTRANSFERASE EIS"/>
    <property type="match status" value="1"/>
</dbReference>
<dbReference type="InterPro" id="IPR036527">
    <property type="entry name" value="SCP2_sterol-bd_dom_sf"/>
</dbReference>
<protein>
    <submittedName>
        <fullName evidence="2">GNAT family N-acetyltransferase</fullName>
    </submittedName>
</protein>
<dbReference type="Gene3D" id="3.30.1050.10">
    <property type="entry name" value="SCP2 sterol-binding domain"/>
    <property type="match status" value="1"/>
</dbReference>
<dbReference type="Proteomes" id="UP001501734">
    <property type="component" value="Unassembled WGS sequence"/>
</dbReference>
<dbReference type="InterPro" id="IPR016181">
    <property type="entry name" value="Acyl_CoA_acyltransferase"/>
</dbReference>
<dbReference type="RefSeq" id="WP_344910592.1">
    <property type="nucleotide sequence ID" value="NZ_BAABDL010000043.1"/>
</dbReference>
<gene>
    <name evidence="2" type="ORF">GCM10022410_08130</name>
</gene>
<name>A0ABP7VBR9_9BACI</name>
<dbReference type="Pfam" id="PF13527">
    <property type="entry name" value="Acetyltransf_9"/>
    <property type="match status" value="1"/>
</dbReference>
<reference evidence="3" key="1">
    <citation type="journal article" date="2019" name="Int. J. Syst. Evol. Microbiol.">
        <title>The Global Catalogue of Microorganisms (GCM) 10K type strain sequencing project: providing services to taxonomists for standard genome sequencing and annotation.</title>
        <authorList>
            <consortium name="The Broad Institute Genomics Platform"/>
            <consortium name="The Broad Institute Genome Sequencing Center for Infectious Disease"/>
            <person name="Wu L."/>
            <person name="Ma J."/>
        </authorList>
    </citation>
    <scope>NUCLEOTIDE SEQUENCE [LARGE SCALE GENOMIC DNA]</scope>
    <source>
        <strain evidence="3">JCM 17250</strain>
    </source>
</reference>
<sequence>MNEIKLLDKSYNEEIVAMNQFAFQYELTEQEQLAEINKKSDAQILGWIMDDQLAAKVHVIPLSTYINGQLFEMGGIAAVATWPEYRRQGMIKKLLHHSLAEMCKNGQTVSFLSPFSFPFYRKLGWELIFTNKEYQIPISYFKQDWQANGYLRRVKPDPAFLDHIYQSFAKNYTGMLNRTEKWWRERILKNAKQIAVAYSDTGEPEGYVIYHVKDSRFTIKDYAYSSLNGQKLLLEFISNHDASVEQVELTVPENDQLALLLNHPTFEQKVNHYYMGRIADVLGFLRKFPFNNKVPNKSISITVEDGFFAENSGTYQLTSSASGVDVAKIDQNESDIKVSIQMLTMLFLGYKRPLELYHLGLIQGDLEAIEQLEAFIPVQQTYITPADHF</sequence>
<dbReference type="PANTHER" id="PTHR37817">
    <property type="entry name" value="N-ACETYLTRANSFERASE EIS"/>
    <property type="match status" value="1"/>
</dbReference>
<feature type="domain" description="N-acetyltransferase" evidence="1">
    <location>
        <begin position="2"/>
        <end position="143"/>
    </location>
</feature>
<dbReference type="CDD" id="cd04301">
    <property type="entry name" value="NAT_SF"/>
    <property type="match status" value="1"/>
</dbReference>
<dbReference type="SUPFAM" id="SSF55729">
    <property type="entry name" value="Acyl-CoA N-acyltransferases (Nat)"/>
    <property type="match status" value="1"/>
</dbReference>
<dbReference type="PROSITE" id="PS51186">
    <property type="entry name" value="GNAT"/>
    <property type="match status" value="1"/>
</dbReference>
<dbReference type="Gene3D" id="3.40.630.30">
    <property type="match status" value="2"/>
</dbReference>
<dbReference type="InterPro" id="IPR051554">
    <property type="entry name" value="Acetyltransferase_Eis"/>
</dbReference>
<dbReference type="InterPro" id="IPR041380">
    <property type="entry name" value="Acetyltransf_17"/>
</dbReference>
<comment type="caution">
    <text evidence="2">The sequence shown here is derived from an EMBL/GenBank/DDBJ whole genome shotgun (WGS) entry which is preliminary data.</text>
</comment>
<dbReference type="InterPro" id="IPR000182">
    <property type="entry name" value="GNAT_dom"/>
</dbReference>
<accession>A0ABP7VBR9</accession>
<dbReference type="Pfam" id="PF17668">
    <property type="entry name" value="Acetyltransf_17"/>
    <property type="match status" value="1"/>
</dbReference>
<evidence type="ECO:0000259" key="1">
    <source>
        <dbReference type="PROSITE" id="PS51186"/>
    </source>
</evidence>
<keyword evidence="3" id="KW-1185">Reference proteome</keyword>
<dbReference type="SUPFAM" id="SSF55718">
    <property type="entry name" value="SCP-like"/>
    <property type="match status" value="1"/>
</dbReference>
<dbReference type="EMBL" id="BAABDL010000043">
    <property type="protein sequence ID" value="GAA4063785.1"/>
    <property type="molecule type" value="Genomic_DNA"/>
</dbReference>
<evidence type="ECO:0000313" key="2">
    <source>
        <dbReference type="EMBL" id="GAA4063785.1"/>
    </source>
</evidence>
<evidence type="ECO:0000313" key="3">
    <source>
        <dbReference type="Proteomes" id="UP001501734"/>
    </source>
</evidence>
<dbReference type="Pfam" id="PF13530">
    <property type="entry name" value="SCP2_2"/>
    <property type="match status" value="1"/>
</dbReference>
<organism evidence="2 3">
    <name type="scientific">Amphibacillus indicireducens</name>
    <dbReference type="NCBI Taxonomy" id="1076330"/>
    <lineage>
        <taxon>Bacteria</taxon>
        <taxon>Bacillati</taxon>
        <taxon>Bacillota</taxon>
        <taxon>Bacilli</taxon>
        <taxon>Bacillales</taxon>
        <taxon>Bacillaceae</taxon>
        <taxon>Amphibacillus</taxon>
    </lineage>
</organism>
<dbReference type="InterPro" id="IPR025559">
    <property type="entry name" value="Eis_dom"/>
</dbReference>